<protein>
    <recommendedName>
        <fullName evidence="6">Ribosomal RNA small subunit methyltransferase I</fullName>
        <ecNumber evidence="6">2.1.1.198</ecNumber>
    </recommendedName>
    <alternativeName>
        <fullName evidence="6">16S rRNA 2'-O-ribose C1402 methyltransferase</fullName>
    </alternativeName>
    <alternativeName>
        <fullName evidence="6">rRNA (cytidine-2'-O-)-methyltransferase RsmI</fullName>
    </alternativeName>
</protein>
<evidence type="ECO:0000256" key="5">
    <source>
        <dbReference type="ARBA" id="ARBA00022691"/>
    </source>
</evidence>
<sequence>MFYFIPTPIGNLKDISLRTFDVLKDIDIILCEDTRVTKKLLSLTNNFQLKSDIKFISVHSHNESNFVSKLDIDFFDQNIAYMSDAGMPCVSDPGALIVSYLLDNNISYEVLPGANAILLAYASSGFTNKEFKFFGFLPHRGRTRSLELQRVVNSGCISIVYESPYRLLSFFEELVTINPSLNVFVIKEATKLYEYKLRGSAKDVYDILKSSATIKGEWCIVLESKSSVTSTLLAQDVMDLNISPKEKAKLLSKLSNKSIKECYQELIG</sequence>
<evidence type="ECO:0000256" key="6">
    <source>
        <dbReference type="HAMAP-Rule" id="MF_01877"/>
    </source>
</evidence>
<comment type="function">
    <text evidence="6">Catalyzes the 2'-O-methylation of the ribose of cytidine 1402 (C1402) in 16S rRNA.</text>
</comment>
<evidence type="ECO:0000256" key="4">
    <source>
        <dbReference type="ARBA" id="ARBA00022679"/>
    </source>
</evidence>
<dbReference type="Pfam" id="PF00590">
    <property type="entry name" value="TP_methylase"/>
    <property type="match status" value="1"/>
</dbReference>
<dbReference type="InterPro" id="IPR008189">
    <property type="entry name" value="rRNA_ssu_MeTfrase_I"/>
</dbReference>
<dbReference type="EMBL" id="CACVAW010000023">
    <property type="protein sequence ID" value="CAA6806717.1"/>
    <property type="molecule type" value="Genomic_DNA"/>
</dbReference>
<gene>
    <name evidence="6" type="primary">rsmI</name>
    <name evidence="8" type="ORF">HELGO_WM13651</name>
</gene>
<dbReference type="HAMAP" id="MF_01877">
    <property type="entry name" value="16SrRNA_methyltr_I"/>
    <property type="match status" value="1"/>
</dbReference>
<evidence type="ECO:0000256" key="2">
    <source>
        <dbReference type="ARBA" id="ARBA00022552"/>
    </source>
</evidence>
<evidence type="ECO:0000256" key="1">
    <source>
        <dbReference type="ARBA" id="ARBA00022490"/>
    </source>
</evidence>
<dbReference type="SUPFAM" id="SSF53790">
    <property type="entry name" value="Tetrapyrrole methylase"/>
    <property type="match status" value="1"/>
</dbReference>
<dbReference type="Gene3D" id="3.30.950.10">
    <property type="entry name" value="Methyltransferase, Cobalt-precorrin-4 Transmethylase, Domain 2"/>
    <property type="match status" value="1"/>
</dbReference>
<dbReference type="NCBIfam" id="TIGR00096">
    <property type="entry name" value="16S rRNA (cytidine(1402)-2'-O)-methyltransferase"/>
    <property type="match status" value="1"/>
</dbReference>
<evidence type="ECO:0000313" key="8">
    <source>
        <dbReference type="EMBL" id="CAA6806717.1"/>
    </source>
</evidence>
<dbReference type="InterPro" id="IPR035996">
    <property type="entry name" value="4pyrrol_Methylase_sf"/>
</dbReference>
<dbReference type="PROSITE" id="PS01296">
    <property type="entry name" value="RSMI"/>
    <property type="match status" value="1"/>
</dbReference>
<dbReference type="PANTHER" id="PTHR46111:SF1">
    <property type="entry name" value="RIBOSOMAL RNA SMALL SUBUNIT METHYLTRANSFERASE I"/>
    <property type="match status" value="1"/>
</dbReference>
<dbReference type="AlphaFoldDB" id="A0A6S6SMY6"/>
<proteinExistence type="inferred from homology"/>
<evidence type="ECO:0000259" key="7">
    <source>
        <dbReference type="Pfam" id="PF00590"/>
    </source>
</evidence>
<evidence type="ECO:0000256" key="3">
    <source>
        <dbReference type="ARBA" id="ARBA00022603"/>
    </source>
</evidence>
<organism evidence="8">
    <name type="scientific">uncultured Campylobacterales bacterium</name>
    <dbReference type="NCBI Taxonomy" id="352960"/>
    <lineage>
        <taxon>Bacteria</taxon>
        <taxon>Pseudomonadati</taxon>
        <taxon>Campylobacterota</taxon>
        <taxon>Epsilonproteobacteria</taxon>
        <taxon>Campylobacterales</taxon>
        <taxon>environmental samples</taxon>
    </lineage>
</organism>
<reference evidence="8" key="1">
    <citation type="submission" date="2020-01" db="EMBL/GenBank/DDBJ databases">
        <authorList>
            <person name="Meier V. D."/>
            <person name="Meier V D."/>
        </authorList>
    </citation>
    <scope>NUCLEOTIDE SEQUENCE</scope>
    <source>
        <strain evidence="8">HLG_WM_MAG_12</strain>
    </source>
</reference>
<dbReference type="InterPro" id="IPR014776">
    <property type="entry name" value="4pyrrole_Mease_sub2"/>
</dbReference>
<name>A0A6S6SMY6_9BACT</name>
<keyword evidence="4 6" id="KW-0808">Transferase</keyword>
<keyword evidence="1 6" id="KW-0963">Cytoplasm</keyword>
<dbReference type="Gene3D" id="3.40.1010.10">
    <property type="entry name" value="Cobalt-precorrin-4 Transmethylase, Domain 1"/>
    <property type="match status" value="1"/>
</dbReference>
<comment type="similarity">
    <text evidence="6">Belongs to the methyltransferase superfamily. RsmI family.</text>
</comment>
<comment type="catalytic activity">
    <reaction evidence="6">
        <text>cytidine(1402) in 16S rRNA + S-adenosyl-L-methionine = 2'-O-methylcytidine(1402) in 16S rRNA + S-adenosyl-L-homocysteine + H(+)</text>
        <dbReference type="Rhea" id="RHEA:42924"/>
        <dbReference type="Rhea" id="RHEA-COMP:10285"/>
        <dbReference type="Rhea" id="RHEA-COMP:10286"/>
        <dbReference type="ChEBI" id="CHEBI:15378"/>
        <dbReference type="ChEBI" id="CHEBI:57856"/>
        <dbReference type="ChEBI" id="CHEBI:59789"/>
        <dbReference type="ChEBI" id="CHEBI:74495"/>
        <dbReference type="ChEBI" id="CHEBI:82748"/>
        <dbReference type="EC" id="2.1.1.198"/>
    </reaction>
</comment>
<dbReference type="EC" id="2.1.1.198" evidence="6"/>
<comment type="subcellular location">
    <subcellularLocation>
        <location evidence="6">Cytoplasm</location>
    </subcellularLocation>
</comment>
<accession>A0A6S6SMY6</accession>
<dbReference type="PANTHER" id="PTHR46111">
    <property type="entry name" value="RIBOSOMAL RNA SMALL SUBUNIT METHYLTRANSFERASE I"/>
    <property type="match status" value="1"/>
</dbReference>
<dbReference type="InterPro" id="IPR018063">
    <property type="entry name" value="SAM_MeTrfase_RsmI_CS"/>
</dbReference>
<keyword evidence="5 6" id="KW-0949">S-adenosyl-L-methionine</keyword>
<dbReference type="InterPro" id="IPR000878">
    <property type="entry name" value="4pyrrol_Mease"/>
</dbReference>
<dbReference type="InterPro" id="IPR014777">
    <property type="entry name" value="4pyrrole_Mease_sub1"/>
</dbReference>
<dbReference type="FunFam" id="3.40.1010.10:FF:000007">
    <property type="entry name" value="Ribosomal RNA small subunit methyltransferase I"/>
    <property type="match status" value="1"/>
</dbReference>
<keyword evidence="3 6" id="KW-0489">Methyltransferase</keyword>
<dbReference type="GO" id="GO:0070677">
    <property type="term" value="F:rRNA (cytosine-2'-O-)-methyltransferase activity"/>
    <property type="evidence" value="ECO:0007669"/>
    <property type="project" value="UniProtKB-UniRule"/>
</dbReference>
<dbReference type="CDD" id="cd11648">
    <property type="entry name" value="RsmI"/>
    <property type="match status" value="1"/>
</dbReference>
<dbReference type="GO" id="GO:0005737">
    <property type="term" value="C:cytoplasm"/>
    <property type="evidence" value="ECO:0007669"/>
    <property type="project" value="UniProtKB-SubCell"/>
</dbReference>
<keyword evidence="2 6" id="KW-0698">rRNA processing</keyword>
<dbReference type="PIRSF" id="PIRSF005917">
    <property type="entry name" value="MTase_YraL"/>
    <property type="match status" value="1"/>
</dbReference>
<feature type="domain" description="Tetrapyrrole methylase" evidence="7">
    <location>
        <begin position="1"/>
        <end position="203"/>
    </location>
</feature>